<accession>A0A329M0G3</accession>
<evidence type="ECO:0000313" key="2">
    <source>
        <dbReference type="Proteomes" id="UP000250369"/>
    </source>
</evidence>
<gene>
    <name evidence="1" type="ORF">DQG23_35145</name>
</gene>
<dbReference type="EMBL" id="QMFB01000034">
    <property type="protein sequence ID" value="RAV12163.1"/>
    <property type="molecule type" value="Genomic_DNA"/>
</dbReference>
<dbReference type="Proteomes" id="UP000250369">
    <property type="component" value="Unassembled WGS sequence"/>
</dbReference>
<proteinExistence type="predicted"/>
<keyword evidence="2" id="KW-1185">Reference proteome</keyword>
<dbReference type="AlphaFoldDB" id="A0A329M0G3"/>
<organism evidence="1 2">
    <name type="scientific">Paenibacillus contaminans</name>
    <dbReference type="NCBI Taxonomy" id="450362"/>
    <lineage>
        <taxon>Bacteria</taxon>
        <taxon>Bacillati</taxon>
        <taxon>Bacillota</taxon>
        <taxon>Bacilli</taxon>
        <taxon>Bacillales</taxon>
        <taxon>Paenibacillaceae</taxon>
        <taxon>Paenibacillus</taxon>
    </lineage>
</organism>
<name>A0A329M0G3_9BACL</name>
<evidence type="ECO:0000313" key="1">
    <source>
        <dbReference type="EMBL" id="RAV12163.1"/>
    </source>
</evidence>
<comment type="caution">
    <text evidence="1">The sequence shown here is derived from an EMBL/GenBank/DDBJ whole genome shotgun (WGS) entry which is preliminary data.</text>
</comment>
<sequence>MAFHGFEVMQVDGQHVEYVLLQILLQQLSFAGVPDRSPERRAIRPAFNQTMLKALLYRLKVVRYNLGGILLWLTFSRK</sequence>
<reference evidence="1 2" key="1">
    <citation type="journal article" date="2009" name="Int. J. Syst. Evol. Microbiol.">
        <title>Paenibacillus contaminans sp. nov., isolated from a contaminated laboratory plate.</title>
        <authorList>
            <person name="Chou J.H."/>
            <person name="Lee J.H."/>
            <person name="Lin M.C."/>
            <person name="Chang P.S."/>
            <person name="Arun A.B."/>
            <person name="Young C.C."/>
            <person name="Chen W.M."/>
        </authorList>
    </citation>
    <scope>NUCLEOTIDE SEQUENCE [LARGE SCALE GENOMIC DNA]</scope>
    <source>
        <strain evidence="1 2">CKOBP-6</strain>
    </source>
</reference>
<protein>
    <submittedName>
        <fullName evidence="1">Uncharacterized protein</fullName>
    </submittedName>
</protein>